<gene>
    <name evidence="2" type="ORF">ABOD76_02590</name>
</gene>
<dbReference type="KEGG" id="dsc:ABOD76_02590"/>
<keyword evidence="2" id="KW-0645">Protease</keyword>
<organism evidence="2">
    <name type="scientific">Deinococcus sonorensis KR-87</name>
    <dbReference type="NCBI Taxonomy" id="694439"/>
    <lineage>
        <taxon>Bacteria</taxon>
        <taxon>Thermotogati</taxon>
        <taxon>Deinococcota</taxon>
        <taxon>Deinococci</taxon>
        <taxon>Deinococcales</taxon>
        <taxon>Deinococcaceae</taxon>
        <taxon>Deinococcus</taxon>
    </lineage>
</organism>
<dbReference type="GO" id="GO:0004180">
    <property type="term" value="F:carboxypeptidase activity"/>
    <property type="evidence" value="ECO:0007669"/>
    <property type="project" value="UniProtKB-KW"/>
</dbReference>
<sequence>MKMTKTLPLMLSAALLATTTQASSSTPTPWVMQGTVRTAAGQPVPGVPVGADNGYFDGSELWTVTDAQGHYRLDLKGTLGSWQAVARIKRTYHGRAIDMTLEPDNNAAFGGKDGAVRNFTWRLSGRTPDGGLYGASFYAINGFERDGEIVDFGDLEVTLTPEGPLLDGSKGQPIRVKYTAPLRDVPLGQYQVTARSLSGKGPVWVRASGGEYAPSAVVNLVYQAGTGEVLSVDVIHPR</sequence>
<reference evidence="2" key="1">
    <citation type="submission" date="2024-06" db="EMBL/GenBank/DDBJ databases">
        <title>Draft Genome Sequence of Deinococcus sonorensis Type Strain KR-87, a Biofilm Producing Representative of the Genus Deinococcus.</title>
        <authorList>
            <person name="Boren L.S."/>
            <person name="Grosso R.A."/>
            <person name="Hugenberg-Cox A.N."/>
            <person name="Hill J.T.E."/>
            <person name="Albert C.M."/>
            <person name="Tuohy J.M."/>
        </authorList>
    </citation>
    <scope>NUCLEOTIDE SEQUENCE</scope>
    <source>
        <strain evidence="2">KR-87</strain>
        <plasmid evidence="2">pDson01</plasmid>
    </source>
</reference>
<feature type="signal peptide" evidence="1">
    <location>
        <begin position="1"/>
        <end position="24"/>
    </location>
</feature>
<dbReference type="AlphaFoldDB" id="A0AAU7U557"/>
<dbReference type="InterPro" id="IPR013784">
    <property type="entry name" value="Carb-bd-like_fold"/>
</dbReference>
<keyword evidence="2" id="KW-0121">Carboxypeptidase</keyword>
<keyword evidence="1" id="KW-0732">Signal</keyword>
<evidence type="ECO:0000256" key="1">
    <source>
        <dbReference type="SAM" id="SignalP"/>
    </source>
</evidence>
<name>A0AAU7U557_9DEIO</name>
<evidence type="ECO:0000313" key="2">
    <source>
        <dbReference type="EMBL" id="XBV83592.1"/>
    </source>
</evidence>
<protein>
    <submittedName>
        <fullName evidence="2">Carboxypeptidase-like regulatory domain-containing protein</fullName>
    </submittedName>
</protein>
<dbReference type="RefSeq" id="WP_350241179.1">
    <property type="nucleotide sequence ID" value="NZ_CP158297.1"/>
</dbReference>
<dbReference type="EMBL" id="CP158297">
    <property type="protein sequence ID" value="XBV83592.1"/>
    <property type="molecule type" value="Genomic_DNA"/>
</dbReference>
<keyword evidence="2" id="KW-0378">Hydrolase</keyword>
<feature type="chain" id="PRO_5043706091" evidence="1">
    <location>
        <begin position="25"/>
        <end position="238"/>
    </location>
</feature>
<accession>A0AAU7U557</accession>
<proteinExistence type="predicted"/>
<geneLocation type="plasmid" evidence="2">
    <name>pDson01</name>
</geneLocation>
<dbReference type="SUPFAM" id="SSF49452">
    <property type="entry name" value="Starch-binding domain-like"/>
    <property type="match status" value="1"/>
</dbReference>
<dbReference type="GO" id="GO:0030246">
    <property type="term" value="F:carbohydrate binding"/>
    <property type="evidence" value="ECO:0007669"/>
    <property type="project" value="InterPro"/>
</dbReference>
<keyword evidence="2" id="KW-0614">Plasmid</keyword>